<accession>A0ACD5YT38</accession>
<dbReference type="EnsemblPlants" id="AVESA.00010b.r2.6AG1033950.1">
    <property type="protein sequence ID" value="AVESA.00010b.r2.6AG1033950.1.CDS"/>
    <property type="gene ID" value="AVESA.00010b.r2.6AG1033950"/>
</dbReference>
<evidence type="ECO:0000313" key="1">
    <source>
        <dbReference type="EnsemblPlants" id="AVESA.00010b.r2.6AG1033950.1.CDS"/>
    </source>
</evidence>
<name>A0ACD5YT38_AVESA</name>
<reference evidence="1" key="1">
    <citation type="submission" date="2021-05" db="EMBL/GenBank/DDBJ databases">
        <authorList>
            <person name="Scholz U."/>
            <person name="Mascher M."/>
            <person name="Fiebig A."/>
        </authorList>
    </citation>
    <scope>NUCLEOTIDE SEQUENCE [LARGE SCALE GENOMIC DNA]</scope>
</reference>
<evidence type="ECO:0000313" key="2">
    <source>
        <dbReference type="Proteomes" id="UP001732700"/>
    </source>
</evidence>
<keyword evidence="2" id="KW-1185">Reference proteome</keyword>
<reference evidence="1" key="2">
    <citation type="submission" date="2025-09" db="UniProtKB">
        <authorList>
            <consortium name="EnsemblPlants"/>
        </authorList>
    </citation>
    <scope>IDENTIFICATION</scope>
</reference>
<organism evidence="1 2">
    <name type="scientific">Avena sativa</name>
    <name type="common">Oat</name>
    <dbReference type="NCBI Taxonomy" id="4498"/>
    <lineage>
        <taxon>Eukaryota</taxon>
        <taxon>Viridiplantae</taxon>
        <taxon>Streptophyta</taxon>
        <taxon>Embryophyta</taxon>
        <taxon>Tracheophyta</taxon>
        <taxon>Spermatophyta</taxon>
        <taxon>Magnoliopsida</taxon>
        <taxon>Liliopsida</taxon>
        <taxon>Poales</taxon>
        <taxon>Poaceae</taxon>
        <taxon>BOP clade</taxon>
        <taxon>Pooideae</taxon>
        <taxon>Poodae</taxon>
        <taxon>Poeae</taxon>
        <taxon>Poeae Chloroplast Group 1 (Aveneae type)</taxon>
        <taxon>Aveninae</taxon>
        <taxon>Avena</taxon>
    </lineage>
</organism>
<sequence>MLLRMLLVKRTSMAALDSSKVHMGSEVAEGFVADTILGGFDLNQPAVEYAPEGYVAPPQSAAGTFGQKFATRAESAASSNASFVDEEGGEEICSQPLVPYVGMTFDDLEVAKQVYNDYAFKLGFGTRIGNTKYSIARGAPKDAILSRLFECVHAGKPVDEAKNATKDSSGEGGPIDMSNFSAQKSRSKQAGLKMDVADLRQKNRVLRHDCKARMLVGKRNGIWTVTVFQGEHTHQLLKQIGRRRYYRSHRKVTEEDFQFIQTLHNQNINTTQIMGCLGSVHGGDPMCLGFVKRDVSNIRTMLREEVSLRDMSMTIEYFERRQAESPTFFFDKQVDENNAVRALFWVDGRTRALYPKYKDSVFFDTTFCTNKYNMPFAPLVGINNHTQTIMLGCALLPDETTDTFSWVFTKLKEAMNGLAPEHIMTDQYQAMAAAISNIYPDSVHRCCIFHVLRLARTKLGPHLREGSPFAAAFYSCIYSTDTVAEYEICWQHMLETFAMAENTHLQNMWKSRKMWAHVYFRQCFFPFTSTTGRSEGLNSYFKTLVRPSGSVWNFVQQYELCQNLMLDREDNAAFTMDTTTAPLWGSYNIEKQGLEFYTREIFTRFQKMIEKSTRFYPMQVEGEGMCFDLIPNPGYGVKTYQVQVKLDDECYKCGCNTFEMCGLICPHIVRVMVHLNVQQIPERYMLRRWSAAATMPAPDPGTNTIRFGIPGTNTLRYNALCRKMNELASDACFTDETYVAVSKMIDDAKRLVANMRNTRHATHEQEVEQQGGGPEILLQEQSIPPQHGVNNQRQEEEHNDAPSSTLKNPERVKPKGRPTEKSKRNKPLVELRDEASAKRRKKAQETKKKQTDATPKKKKPRKQKCPYCNEEGHTVKQCVSMEALIAGNAAKIELKL</sequence>
<proteinExistence type="predicted"/>
<protein>
    <submittedName>
        <fullName evidence="1">Uncharacterized protein</fullName>
    </submittedName>
</protein>
<dbReference type="Proteomes" id="UP001732700">
    <property type="component" value="Chromosome 6A"/>
</dbReference>